<evidence type="ECO:0000313" key="3">
    <source>
        <dbReference type="EMBL" id="SPF40569.1"/>
    </source>
</evidence>
<feature type="region of interest" description="Disordered" evidence="2">
    <location>
        <begin position="74"/>
        <end position="99"/>
    </location>
</feature>
<protein>
    <submittedName>
        <fullName evidence="3">Uncharacterized protein</fullName>
    </submittedName>
</protein>
<dbReference type="EMBL" id="OMOF01000147">
    <property type="protein sequence ID" value="SPF40569.1"/>
    <property type="molecule type" value="Genomic_DNA"/>
</dbReference>
<dbReference type="AlphaFoldDB" id="A0A2U3KLN7"/>
<evidence type="ECO:0000313" key="4">
    <source>
        <dbReference type="Proteomes" id="UP000238916"/>
    </source>
</evidence>
<feature type="coiled-coil region" evidence="1">
    <location>
        <begin position="38"/>
        <end position="68"/>
    </location>
</feature>
<reference evidence="4" key="1">
    <citation type="submission" date="2018-02" db="EMBL/GenBank/DDBJ databases">
        <authorList>
            <person name="Hausmann B."/>
        </authorList>
    </citation>
    <scope>NUCLEOTIDE SEQUENCE [LARGE SCALE GENOMIC DNA]</scope>
    <source>
        <strain evidence="4">Peat soil MAG SbF1</strain>
    </source>
</reference>
<dbReference type="OrthoDB" id="9832001at2"/>
<feature type="compositionally biased region" description="Basic and acidic residues" evidence="2">
    <location>
        <begin position="83"/>
        <end position="99"/>
    </location>
</feature>
<sequence>MELTAYEQNLPANLEDLSQFILVGREKLTSVRAEIRAIDKLKLAKEVMSQKREEAQMLAEALLDAETRFGDLSKAIPTAPGARTDKTKHEPRDTAVPRSDKPKYEAIKDLGFSKKQAQRFETLADNKDLVERVKDEARENDDIPTRARVLELAQKRKQREVPKDKDFNQYEDFCLRVSKKFTAVIYDVSLLGTDDRHLNAWKEYLDQDMIESHIERINESIPRLLRIQKFLKELSK</sequence>
<keyword evidence="1" id="KW-0175">Coiled coil</keyword>
<accession>A0A2U3KLN7</accession>
<dbReference type="Proteomes" id="UP000238916">
    <property type="component" value="Unassembled WGS sequence"/>
</dbReference>
<evidence type="ECO:0000256" key="1">
    <source>
        <dbReference type="SAM" id="Coils"/>
    </source>
</evidence>
<proteinExistence type="predicted"/>
<evidence type="ECO:0000256" key="2">
    <source>
        <dbReference type="SAM" id="MobiDB-lite"/>
    </source>
</evidence>
<organism evidence="3 4">
    <name type="scientific">Candidatus Desulfosporosinus infrequens</name>
    <dbReference type="NCBI Taxonomy" id="2043169"/>
    <lineage>
        <taxon>Bacteria</taxon>
        <taxon>Bacillati</taxon>
        <taxon>Bacillota</taxon>
        <taxon>Clostridia</taxon>
        <taxon>Eubacteriales</taxon>
        <taxon>Desulfitobacteriaceae</taxon>
        <taxon>Desulfosporosinus</taxon>
    </lineage>
</organism>
<name>A0A2U3KLN7_9FIRM</name>
<gene>
    <name evidence="3" type="ORF">SBF1_2300002</name>
</gene>